<dbReference type="InterPro" id="IPR011050">
    <property type="entry name" value="Pectin_lyase_fold/virulence"/>
</dbReference>
<dbReference type="RefSeq" id="WP_169074589.1">
    <property type="nucleotide sequence ID" value="NZ_JABBXH010000002.1"/>
</dbReference>
<comment type="caution">
    <text evidence="1">The sequence shown here is derived from an EMBL/GenBank/DDBJ whole genome shotgun (WGS) entry which is preliminary data.</text>
</comment>
<evidence type="ECO:0000313" key="1">
    <source>
        <dbReference type="EMBL" id="NMP31262.1"/>
    </source>
</evidence>
<dbReference type="AlphaFoldDB" id="A0A7Y0Q6W9"/>
<dbReference type="EMBL" id="JABBXH010000002">
    <property type="protein sequence ID" value="NMP31262.1"/>
    <property type="molecule type" value="Genomic_DNA"/>
</dbReference>
<dbReference type="InterPro" id="IPR012334">
    <property type="entry name" value="Pectin_lyas_fold"/>
</dbReference>
<accession>A0A7Y0Q6W9</accession>
<evidence type="ECO:0000313" key="2">
    <source>
        <dbReference type="Proteomes" id="UP000568664"/>
    </source>
</evidence>
<name>A0A7Y0Q6W9_9GAMM</name>
<dbReference type="SUPFAM" id="SSF51126">
    <property type="entry name" value="Pectin lyase-like"/>
    <property type="match status" value="2"/>
</dbReference>
<sequence length="1111" mass="121293">MLRLVFVFVAGLVVQPLIVGAKGFNFPDNICTSDVCDENGDCTKVNQCLYLDATAEHCQVSVNNIQVSCADIQSRKQLTATGQCQDLGVGTLDSPWCTVAQAASYATAGSLVLIAPGKYLTPGGTHGLHDFNSEGTEVAPIVFRNATFDPSKPSIPQEEVVITPFTSVSGWAQLDAGEDYLICEHNGLVNDSTTFNGISTNIKSLGNDKPFMKLFSEQCGTRTNADALNYLKDLSWLPKTRKNDQGYFVQVWNEGIIKGSSNCPALNSSEGGSTVVRVNKTENVQHCSDLSLQTTGVGHTVHLQSTGDICGDLEEILSRQGLDSADVSYTDDEADHIRFEGLTIDAANYGLTIETDHIDLFYSKIQGSYKDAVKAIGNEAWDHRRPNHCSRAEVSPVLGEPAAELQDLINYCKGISGGSLLVGDLISPPSCTGSTLDTFSLEPDYFYWDLPLEQGKAAMLAARDSQSDEYCVGNECVTQTSGTFSKYCNEVVPTFKVEENGTAKTIPDNCNDFYYFNAENVNLLHNEIRYFGEDAIDITGGDYWKVFGNTIHSSIITHGASQMPSGVLTKNHSTGNSIEENLFFNIHHSITGIISLGGAPSEKGSASDALAMNNVMISVSGNNILHVPSCDGCLVAHNLMMDVTIGEEGSRSRGFIHVGGNRKSCLSANGDKIDCSTEKRGAAYQGKGNSIVNNVVELIKWRDTDSYRLLSFGGFKSDEQLGYVYNGDNELCVSSNNISAGAGITSVTTHVTDSEVKNLACKITSSQQSKPIVFQNVRINECVNNQKVNQAGINENSLYECLQYSSEEISGNPVILKATSIFNDIGFDYNNADIKLVGSCSDSGSNCTKDSQCSAGFCAIEPSYIERCKLGPLNSISSPDPVCRDLLEAPLSPNNYTGNAYPEFTWRNVENDLEYQFLLYRFHPDGGVNDAAWSELLSYDNIKLTQCNQSGICSHRAKNLLTDGTYTWKLKRRANSGWGSWSTTQVFSVLEPDRKGHTLSLPTGQIYPKHGEHVGSDPKLNWQYDPYANAYSILFYRYTGSYELMVNLKLNSDQLACDYQTGCKILVSKLLSLMNSDESELTSGTYTWKTKKWTNGEASSWNNPTSVLYVD</sequence>
<proteinExistence type="predicted"/>
<reference evidence="1 2" key="1">
    <citation type="submission" date="2020-04" db="EMBL/GenBank/DDBJ databases">
        <title>Thalassotalea sp. M1531, isolated from the surface of marine red alga.</title>
        <authorList>
            <person name="Pang L."/>
            <person name="Lu D.-C."/>
        </authorList>
    </citation>
    <scope>NUCLEOTIDE SEQUENCE [LARGE SCALE GENOMIC DNA]</scope>
    <source>
        <strain evidence="1 2">M1531</strain>
    </source>
</reference>
<protein>
    <submittedName>
        <fullName evidence="1">Uncharacterized protein</fullName>
    </submittedName>
</protein>
<dbReference type="Gene3D" id="2.160.20.10">
    <property type="entry name" value="Single-stranded right-handed beta-helix, Pectin lyase-like"/>
    <property type="match status" value="1"/>
</dbReference>
<dbReference type="Proteomes" id="UP000568664">
    <property type="component" value="Unassembled WGS sequence"/>
</dbReference>
<organism evidence="1 2">
    <name type="scientific">Thalassotalea algicola</name>
    <dbReference type="NCBI Taxonomy" id="2716224"/>
    <lineage>
        <taxon>Bacteria</taxon>
        <taxon>Pseudomonadati</taxon>
        <taxon>Pseudomonadota</taxon>
        <taxon>Gammaproteobacteria</taxon>
        <taxon>Alteromonadales</taxon>
        <taxon>Colwelliaceae</taxon>
        <taxon>Thalassotalea</taxon>
    </lineage>
</organism>
<dbReference type="InterPro" id="IPR013783">
    <property type="entry name" value="Ig-like_fold"/>
</dbReference>
<keyword evidence="2" id="KW-1185">Reference proteome</keyword>
<dbReference type="Gene3D" id="2.60.40.10">
    <property type="entry name" value="Immunoglobulins"/>
    <property type="match status" value="1"/>
</dbReference>
<gene>
    <name evidence="1" type="ORF">HII17_06790</name>
</gene>